<protein>
    <recommendedName>
        <fullName evidence="3">Lipoprotein</fullName>
    </recommendedName>
</protein>
<sequence length="266" mass="30302">MKQTAILFFVLFMFGCQKASGKLEQDATVKVEANTEKNSNQPNLEINCEEFFRQVVLSSNLTAVKNYKDVFVRIESSSEDKIVLEVYIKNNISENSQEQRISENAVAWLHFMLASEKLYDITADPEDPIEVTFTKSLLETSDWRKSCGISPKKSENKLSNSAKANCKEIQGEMFSGEECLIPSKSLDEVYHNMINQSVVKDGEFLLKKLPKMTTTEKINKKGIIEIVYKIKQNEVLIEMLYAGGITDIELKKQNESVKRKIVYNAD</sequence>
<organism evidence="1 2">
    <name type="scientific">Chryseobacterium kimseyorum</name>
    <dbReference type="NCBI Taxonomy" id="2984028"/>
    <lineage>
        <taxon>Bacteria</taxon>
        <taxon>Pseudomonadati</taxon>
        <taxon>Bacteroidota</taxon>
        <taxon>Flavobacteriia</taxon>
        <taxon>Flavobacteriales</taxon>
        <taxon>Weeksellaceae</taxon>
        <taxon>Chryseobacterium group</taxon>
        <taxon>Chryseobacterium</taxon>
    </lineage>
</organism>
<evidence type="ECO:0000313" key="2">
    <source>
        <dbReference type="Proteomes" id="UP001163731"/>
    </source>
</evidence>
<reference evidence="1" key="1">
    <citation type="submission" date="2022-10" db="EMBL/GenBank/DDBJ databases">
        <title>Chryseobacterium babae sp. nov. isolated from the gut of the beetle Oryctes rhinoceros, and Chryseobacterium kimseyorum sp. nov., isolated from a stick insect rearing cage.</title>
        <authorList>
            <person name="Shelomi M."/>
            <person name="Han C.-J."/>
            <person name="Chen W.-M."/>
            <person name="Chen H.-K."/>
            <person name="Liaw S.-J."/>
            <person name="Muhle E."/>
            <person name="Clermont D."/>
        </authorList>
    </citation>
    <scope>NUCLEOTIDE SEQUENCE</scope>
    <source>
        <strain evidence="1">09-1422</strain>
    </source>
</reference>
<proteinExistence type="predicted"/>
<dbReference type="EMBL" id="JAPDHW010000007">
    <property type="protein sequence ID" value="MCW3169261.1"/>
    <property type="molecule type" value="Genomic_DNA"/>
</dbReference>
<dbReference type="PROSITE" id="PS51257">
    <property type="entry name" value="PROKAR_LIPOPROTEIN"/>
    <property type="match status" value="1"/>
</dbReference>
<comment type="caution">
    <text evidence="1">The sequence shown here is derived from an EMBL/GenBank/DDBJ whole genome shotgun (WGS) entry which is preliminary data.</text>
</comment>
<accession>A0ABT3HZM6</accession>
<keyword evidence="2" id="KW-1185">Reference proteome</keyword>
<evidence type="ECO:0000313" key="1">
    <source>
        <dbReference type="EMBL" id="MCW3169261.1"/>
    </source>
</evidence>
<gene>
    <name evidence="1" type="ORF">OMO38_12100</name>
</gene>
<evidence type="ECO:0008006" key="3">
    <source>
        <dbReference type="Google" id="ProtNLM"/>
    </source>
</evidence>
<dbReference type="Proteomes" id="UP001163731">
    <property type="component" value="Unassembled WGS sequence"/>
</dbReference>
<name>A0ABT3HZM6_9FLAO</name>
<dbReference type="RefSeq" id="WP_264750434.1">
    <property type="nucleotide sequence ID" value="NZ_JAPDHW010000007.1"/>
</dbReference>